<proteinExistence type="predicted"/>
<comment type="caution">
    <text evidence="6">The sequence shown here is derived from an EMBL/GenBank/DDBJ whole genome shotgun (WGS) entry which is preliminary data.</text>
</comment>
<dbReference type="GO" id="GO:0035657">
    <property type="term" value="C:eRF1 methyltransferase complex"/>
    <property type="evidence" value="ECO:0007669"/>
    <property type="project" value="TreeGrafter"/>
</dbReference>
<keyword evidence="3" id="KW-0949">S-adenosyl-L-methionine</keyword>
<dbReference type="GO" id="GO:0008276">
    <property type="term" value="F:protein methyltransferase activity"/>
    <property type="evidence" value="ECO:0007669"/>
    <property type="project" value="TreeGrafter"/>
</dbReference>
<feature type="domain" description="Methyltransferase small" evidence="5">
    <location>
        <begin position="57"/>
        <end position="201"/>
    </location>
</feature>
<name>A0A1F6D9F3_9BACT</name>
<dbReference type="Gene3D" id="3.40.50.150">
    <property type="entry name" value="Vaccinia Virus protein VP39"/>
    <property type="match status" value="1"/>
</dbReference>
<dbReference type="PANTHER" id="PTHR45875:SF1">
    <property type="entry name" value="METHYLTRANSFERASE N6AMT1"/>
    <property type="match status" value="1"/>
</dbReference>
<evidence type="ECO:0000313" key="7">
    <source>
        <dbReference type="Proteomes" id="UP000177958"/>
    </source>
</evidence>
<evidence type="ECO:0000259" key="5">
    <source>
        <dbReference type="Pfam" id="PF05175"/>
    </source>
</evidence>
<dbReference type="GO" id="GO:0032259">
    <property type="term" value="P:methylation"/>
    <property type="evidence" value="ECO:0007669"/>
    <property type="project" value="UniProtKB-KW"/>
</dbReference>
<dbReference type="AlphaFoldDB" id="A0A1F6D9F3"/>
<dbReference type="PANTHER" id="PTHR45875">
    <property type="entry name" value="METHYLTRANSFERASE N6AMT1"/>
    <property type="match status" value="1"/>
</dbReference>
<evidence type="ECO:0000256" key="1">
    <source>
        <dbReference type="ARBA" id="ARBA00022603"/>
    </source>
</evidence>
<evidence type="ECO:0000256" key="3">
    <source>
        <dbReference type="ARBA" id="ARBA00022691"/>
    </source>
</evidence>
<dbReference type="EMBL" id="MFKX01000008">
    <property type="protein sequence ID" value="OGG57970.1"/>
    <property type="molecule type" value="Genomic_DNA"/>
</dbReference>
<accession>A0A1F6D9F3</accession>
<feature type="region of interest" description="Disordered" evidence="4">
    <location>
        <begin position="1"/>
        <end position="26"/>
    </location>
</feature>
<dbReference type="SUPFAM" id="SSF53335">
    <property type="entry name" value="S-adenosyl-L-methionine-dependent methyltransferases"/>
    <property type="match status" value="1"/>
</dbReference>
<organism evidence="6 7">
    <name type="scientific">Candidatus Kaiserbacteria bacterium RIFCSPHIGHO2_01_FULL_55_17</name>
    <dbReference type="NCBI Taxonomy" id="1798484"/>
    <lineage>
        <taxon>Bacteria</taxon>
        <taxon>Candidatus Kaiseribacteriota</taxon>
    </lineage>
</organism>
<keyword evidence="2" id="KW-0808">Transferase</keyword>
<protein>
    <recommendedName>
        <fullName evidence="5">Methyltransferase small domain-containing protein</fullName>
    </recommendedName>
</protein>
<dbReference type="InterPro" id="IPR029063">
    <property type="entry name" value="SAM-dependent_MTases_sf"/>
</dbReference>
<evidence type="ECO:0000256" key="2">
    <source>
        <dbReference type="ARBA" id="ARBA00022679"/>
    </source>
</evidence>
<dbReference type="Pfam" id="PF05175">
    <property type="entry name" value="MTS"/>
    <property type="match status" value="1"/>
</dbReference>
<dbReference type="GO" id="GO:0008757">
    <property type="term" value="F:S-adenosylmethionine-dependent methyltransferase activity"/>
    <property type="evidence" value="ECO:0007669"/>
    <property type="project" value="TreeGrafter"/>
</dbReference>
<dbReference type="InterPro" id="IPR052190">
    <property type="entry name" value="Euk-Arch_PrmC-MTase"/>
</dbReference>
<evidence type="ECO:0000256" key="4">
    <source>
        <dbReference type="SAM" id="MobiDB-lite"/>
    </source>
</evidence>
<reference evidence="6 7" key="1">
    <citation type="journal article" date="2016" name="Nat. Commun.">
        <title>Thousands of microbial genomes shed light on interconnected biogeochemical processes in an aquifer system.</title>
        <authorList>
            <person name="Anantharaman K."/>
            <person name="Brown C.T."/>
            <person name="Hug L.A."/>
            <person name="Sharon I."/>
            <person name="Castelle C.J."/>
            <person name="Probst A.J."/>
            <person name="Thomas B.C."/>
            <person name="Singh A."/>
            <person name="Wilkins M.J."/>
            <person name="Karaoz U."/>
            <person name="Brodie E.L."/>
            <person name="Williams K.H."/>
            <person name="Hubbard S.S."/>
            <person name="Banfield J.F."/>
        </authorList>
    </citation>
    <scope>NUCLEOTIDE SEQUENCE [LARGE SCALE GENOMIC DNA]</scope>
</reference>
<dbReference type="CDD" id="cd02440">
    <property type="entry name" value="AdoMet_MTases"/>
    <property type="match status" value="1"/>
</dbReference>
<keyword evidence="1" id="KW-0489">Methyltransferase</keyword>
<gene>
    <name evidence="6" type="ORF">A2853_03535</name>
</gene>
<dbReference type="InterPro" id="IPR007848">
    <property type="entry name" value="Small_mtfrase_dom"/>
</dbReference>
<sequence length="253" mass="28823">MTFGSMDKKFHQKPDDDSAPKPARLERPEWQEEVLAVFDKMRSHKELYEMKAGKFSLTILPNVFSPKYFTDSLWFAETLPEIVGKKRLLEVGPGTGIISLYCADAGAAVTATDINPEATKNTELNAKKNGLDISVRNGDMFAAIRDDEKFDVIFWNHPFNNWNKPVDEMLLRAGLDEQYAGLRKYTREARKYLDEGGQLLLGTGDMADIQEIEKIAEENGYQLTLLRKVDLPLEADSKVLNSYLIYRFDKKES</sequence>
<dbReference type="Proteomes" id="UP000177958">
    <property type="component" value="Unassembled WGS sequence"/>
</dbReference>
<evidence type="ECO:0000313" key="6">
    <source>
        <dbReference type="EMBL" id="OGG57970.1"/>
    </source>
</evidence>